<evidence type="ECO:0000313" key="5">
    <source>
        <dbReference type="Proteomes" id="UP001176940"/>
    </source>
</evidence>
<feature type="region of interest" description="Disordered" evidence="1">
    <location>
        <begin position="243"/>
        <end position="339"/>
    </location>
</feature>
<evidence type="ECO:0000259" key="3">
    <source>
        <dbReference type="Pfam" id="PF12886"/>
    </source>
</evidence>
<keyword evidence="5" id="KW-1185">Reference proteome</keyword>
<evidence type="ECO:0000259" key="2">
    <source>
        <dbReference type="Pfam" id="PF12885"/>
    </source>
</evidence>
<feature type="compositionally biased region" description="Basic and acidic residues" evidence="1">
    <location>
        <begin position="395"/>
        <end position="405"/>
    </location>
</feature>
<dbReference type="PANTHER" id="PTHR13589">
    <property type="entry name" value="CREB-REGULATED TRANSCRIPTION COACTIVATOR"/>
    <property type="match status" value="1"/>
</dbReference>
<dbReference type="InterPro" id="IPR024785">
    <property type="entry name" value="TORC_C"/>
</dbReference>
<sequence length="695" mass="75367">MPASPCLLPPCARTDHHVPSPPLPRRTNSDSALHTSVMNPASQEPYPVPPTGVSSTSRKNAFPFSVPAIEESQADGGHLLSPCDAKKLASARPKSCEVPGINIYPSVDQPASVPAAASVLNTGGSLPDLTNLHFPSPLPTPLDPDEPGFSSLSGRSSNLVPSGNLQGWISHRIRPIRFTSPRLCSVTSQVYIPPTLLRHLTGFSLSAAALQNPLSRQSLLSSLSNPNLQTSLSSVSLQTSYSNPSLQSSLSSQSLPSSLSNQSLSPSASSQSLPSAYSTPSSPSSSSSSSFPPLAPASLNTSPRRRVPLSPLTLPMAGDSRRPHQKQFSPTMSPTLTSITQGVPLDTSKMPAEQRLPHYNHPGLIHQSHHPLHHSQQSMHDSQHPVCHSQQPMHDSQHPLHDSQHPVHHSQHPLHDSQHPVHHSQHPLHDSQHPLHHSQKSINDSQYPLSQSQDSSHEGQPSLHHFQQPLHLSQIPPPQLPIMSPQQPSQQAPQSLSQHGLQVLGEVSQKPLLQTSHKNNYGVASSMQPYLYQQNSGESFYQPPLTDYTLGNSLLSSLFDDFEFQLSAQQTNSLSQQFEQCNMMEGVRLGGSCLPGDYPLVQNSSQPLKRLNNRSRHEPIPNIILTAVDSPPGFSKEITSALSGVPGFEMDPSLGLEEDLNIEPLTLDGLNMLSDPYAPLTDPLVEDSFRSDRLQ</sequence>
<feature type="compositionally biased region" description="Polar residues" evidence="1">
    <location>
        <begin position="440"/>
        <end position="454"/>
    </location>
</feature>
<feature type="compositionally biased region" description="Low complexity" evidence="1">
    <location>
        <begin position="481"/>
        <end position="498"/>
    </location>
</feature>
<gene>
    <name evidence="4" type="ORF">RIMI_LOCUS18215207</name>
</gene>
<evidence type="ECO:0000256" key="1">
    <source>
        <dbReference type="SAM" id="MobiDB-lite"/>
    </source>
</evidence>
<feature type="region of interest" description="Disordered" evidence="1">
    <location>
        <begin position="1"/>
        <end position="59"/>
    </location>
</feature>
<dbReference type="PANTHER" id="PTHR13589:SF6">
    <property type="entry name" value="CREB-REGULATED TRANSCRIPTION COACTIVATOR 2"/>
    <property type="match status" value="1"/>
</dbReference>
<feature type="compositionally biased region" description="Polar residues" evidence="1">
    <location>
        <begin position="29"/>
        <end position="42"/>
    </location>
</feature>
<feature type="domain" description="Transducer of regulated CREB activity C-terminal" evidence="3">
    <location>
        <begin position="621"/>
        <end position="694"/>
    </location>
</feature>
<dbReference type="EMBL" id="CAUEEQ010054972">
    <property type="protein sequence ID" value="CAJ0962503.1"/>
    <property type="molecule type" value="Genomic_DNA"/>
</dbReference>
<feature type="domain" description="Transducer of regulated CREB activity middle" evidence="2">
    <location>
        <begin position="26"/>
        <end position="158"/>
    </location>
</feature>
<proteinExistence type="predicted"/>
<reference evidence="4" key="1">
    <citation type="submission" date="2023-07" db="EMBL/GenBank/DDBJ databases">
        <authorList>
            <person name="Stuckert A."/>
        </authorList>
    </citation>
    <scope>NUCLEOTIDE SEQUENCE</scope>
</reference>
<comment type="caution">
    <text evidence="4">The sequence shown here is derived from an EMBL/GenBank/DDBJ whole genome shotgun (WGS) entry which is preliminary data.</text>
</comment>
<dbReference type="Pfam" id="PF12885">
    <property type="entry name" value="TORC_M"/>
    <property type="match status" value="1"/>
</dbReference>
<dbReference type="InterPro" id="IPR024784">
    <property type="entry name" value="TORC_M"/>
</dbReference>
<feature type="compositionally biased region" description="Polar residues" evidence="1">
    <location>
        <begin position="326"/>
        <end position="339"/>
    </location>
</feature>
<evidence type="ECO:0000313" key="4">
    <source>
        <dbReference type="EMBL" id="CAJ0962503.1"/>
    </source>
</evidence>
<organism evidence="4 5">
    <name type="scientific">Ranitomeya imitator</name>
    <name type="common">mimic poison frog</name>
    <dbReference type="NCBI Taxonomy" id="111125"/>
    <lineage>
        <taxon>Eukaryota</taxon>
        <taxon>Metazoa</taxon>
        <taxon>Chordata</taxon>
        <taxon>Craniata</taxon>
        <taxon>Vertebrata</taxon>
        <taxon>Euteleostomi</taxon>
        <taxon>Amphibia</taxon>
        <taxon>Batrachia</taxon>
        <taxon>Anura</taxon>
        <taxon>Neobatrachia</taxon>
        <taxon>Hyloidea</taxon>
        <taxon>Dendrobatidae</taxon>
        <taxon>Dendrobatinae</taxon>
        <taxon>Ranitomeya</taxon>
    </lineage>
</organism>
<dbReference type="Pfam" id="PF12886">
    <property type="entry name" value="TORC_C"/>
    <property type="match status" value="1"/>
</dbReference>
<protein>
    <recommendedName>
        <fullName evidence="6">CREB regulated transcription coactivator 2</fullName>
    </recommendedName>
</protein>
<dbReference type="InterPro" id="IPR024786">
    <property type="entry name" value="TORC"/>
</dbReference>
<name>A0ABN9M9F1_9NEOB</name>
<dbReference type="Proteomes" id="UP001176940">
    <property type="component" value="Unassembled WGS sequence"/>
</dbReference>
<accession>A0ABN9M9F1</accession>
<feature type="compositionally biased region" description="Low complexity" evidence="1">
    <location>
        <begin position="243"/>
        <end position="299"/>
    </location>
</feature>
<feature type="region of interest" description="Disordered" evidence="1">
    <location>
        <begin position="353"/>
        <end position="498"/>
    </location>
</feature>
<evidence type="ECO:0008006" key="6">
    <source>
        <dbReference type="Google" id="ProtNLM"/>
    </source>
</evidence>